<protein>
    <submittedName>
        <fullName evidence="1">Uncharacterized protein</fullName>
    </submittedName>
</protein>
<sequence length="90" mass="10519">MYDFILIIGRYSTVSWNYSATRRLLHFIANLIFHFKAQHTGTKGDLEANRRLANWARRSSGLHFFVVFSRLVPSCQVVFMLCLKLQIPKT</sequence>
<dbReference type="Proteomes" id="UP000824120">
    <property type="component" value="Chromosome 12"/>
</dbReference>
<dbReference type="EMBL" id="JACXVP010000012">
    <property type="protein sequence ID" value="KAG5571258.1"/>
    <property type="molecule type" value="Genomic_DNA"/>
</dbReference>
<accession>A0A9J5W6U4</accession>
<gene>
    <name evidence="1" type="ORF">H5410_061024</name>
</gene>
<proteinExistence type="predicted"/>
<dbReference type="AlphaFoldDB" id="A0A9J5W6U4"/>
<evidence type="ECO:0000313" key="1">
    <source>
        <dbReference type="EMBL" id="KAG5571258.1"/>
    </source>
</evidence>
<organism evidence="1 2">
    <name type="scientific">Solanum commersonii</name>
    <name type="common">Commerson's wild potato</name>
    <name type="synonym">Commerson's nightshade</name>
    <dbReference type="NCBI Taxonomy" id="4109"/>
    <lineage>
        <taxon>Eukaryota</taxon>
        <taxon>Viridiplantae</taxon>
        <taxon>Streptophyta</taxon>
        <taxon>Embryophyta</taxon>
        <taxon>Tracheophyta</taxon>
        <taxon>Spermatophyta</taxon>
        <taxon>Magnoliopsida</taxon>
        <taxon>eudicotyledons</taxon>
        <taxon>Gunneridae</taxon>
        <taxon>Pentapetalae</taxon>
        <taxon>asterids</taxon>
        <taxon>lamiids</taxon>
        <taxon>Solanales</taxon>
        <taxon>Solanaceae</taxon>
        <taxon>Solanoideae</taxon>
        <taxon>Solaneae</taxon>
        <taxon>Solanum</taxon>
    </lineage>
</organism>
<name>A0A9J5W6U4_SOLCO</name>
<comment type="caution">
    <text evidence="1">The sequence shown here is derived from an EMBL/GenBank/DDBJ whole genome shotgun (WGS) entry which is preliminary data.</text>
</comment>
<evidence type="ECO:0000313" key="2">
    <source>
        <dbReference type="Proteomes" id="UP000824120"/>
    </source>
</evidence>
<reference evidence="1 2" key="1">
    <citation type="submission" date="2020-09" db="EMBL/GenBank/DDBJ databases">
        <title>De no assembly of potato wild relative species, Solanum commersonii.</title>
        <authorList>
            <person name="Cho K."/>
        </authorList>
    </citation>
    <scope>NUCLEOTIDE SEQUENCE [LARGE SCALE GENOMIC DNA]</scope>
    <source>
        <strain evidence="1">LZ3.2</strain>
        <tissue evidence="1">Leaf</tissue>
    </source>
</reference>
<keyword evidence="2" id="KW-1185">Reference proteome</keyword>